<evidence type="ECO:0000313" key="8">
    <source>
        <dbReference type="Proteomes" id="UP000019335"/>
    </source>
</evidence>
<protein>
    <submittedName>
        <fullName evidence="7">Uncharacterized protein</fullName>
    </submittedName>
</protein>
<feature type="region of interest" description="Disordered" evidence="6">
    <location>
        <begin position="1"/>
        <end position="28"/>
    </location>
</feature>
<keyword evidence="8" id="KW-1185">Reference proteome</keyword>
<feature type="compositionally biased region" description="Basic and acidic residues" evidence="6">
    <location>
        <begin position="7"/>
        <end position="20"/>
    </location>
</feature>
<dbReference type="AlphaFoldDB" id="W7U1D1"/>
<organism evidence="7 8">
    <name type="scientific">Nannochloropsis gaditana</name>
    <dbReference type="NCBI Taxonomy" id="72520"/>
    <lineage>
        <taxon>Eukaryota</taxon>
        <taxon>Sar</taxon>
        <taxon>Stramenopiles</taxon>
        <taxon>Ochrophyta</taxon>
        <taxon>Eustigmatophyceae</taxon>
        <taxon>Eustigmatales</taxon>
        <taxon>Monodopsidaceae</taxon>
        <taxon>Nannochloropsis</taxon>
    </lineage>
</organism>
<evidence type="ECO:0000256" key="2">
    <source>
        <dbReference type="ARBA" id="ARBA00004245"/>
    </source>
</evidence>
<evidence type="ECO:0000256" key="6">
    <source>
        <dbReference type="SAM" id="MobiDB-lite"/>
    </source>
</evidence>
<evidence type="ECO:0000256" key="5">
    <source>
        <dbReference type="ARBA" id="ARBA00023273"/>
    </source>
</evidence>
<dbReference type="EMBL" id="AZIL01000126">
    <property type="protein sequence ID" value="EWM29598.1"/>
    <property type="molecule type" value="Genomic_DNA"/>
</dbReference>
<dbReference type="GO" id="GO:0035082">
    <property type="term" value="P:axoneme assembly"/>
    <property type="evidence" value="ECO:0007669"/>
    <property type="project" value="InterPro"/>
</dbReference>
<sequence length="106" mass="11969">MASRNKYFKDEATGESKESKSGGVAEKNPAKYFRAYRHETKVENALYRTSQSVIGARPPTIATIVTETHKFPQPFSKSLGSLSYRNQSLNTTKSRSKIHRSLDPQF</sequence>
<proteinExistence type="predicted"/>
<evidence type="ECO:0000313" key="7">
    <source>
        <dbReference type="EMBL" id="EWM29598.1"/>
    </source>
</evidence>
<dbReference type="InterPro" id="IPR026507">
    <property type="entry name" value="PIRC1/2"/>
</dbReference>
<keyword evidence="5" id="KW-0966">Cell projection</keyword>
<feature type="region of interest" description="Disordered" evidence="6">
    <location>
        <begin position="87"/>
        <end position="106"/>
    </location>
</feature>
<evidence type="ECO:0000256" key="3">
    <source>
        <dbReference type="ARBA" id="ARBA00022490"/>
    </source>
</evidence>
<dbReference type="Proteomes" id="UP000019335">
    <property type="component" value="Chromosome 2"/>
</dbReference>
<evidence type="ECO:0000256" key="4">
    <source>
        <dbReference type="ARBA" id="ARBA00023212"/>
    </source>
</evidence>
<evidence type="ECO:0000256" key="1">
    <source>
        <dbReference type="ARBA" id="ARBA00004138"/>
    </source>
</evidence>
<accession>W7U1D1</accession>
<comment type="caution">
    <text evidence="7">The sequence shown here is derived from an EMBL/GenBank/DDBJ whole genome shotgun (WGS) entry which is preliminary data.</text>
</comment>
<dbReference type="GO" id="GO:0005879">
    <property type="term" value="C:axonemal microtubule"/>
    <property type="evidence" value="ECO:0007669"/>
    <property type="project" value="InterPro"/>
</dbReference>
<keyword evidence="3" id="KW-0963">Cytoplasm</keyword>
<keyword evidence="4" id="KW-0206">Cytoskeleton</keyword>
<reference evidence="7 8" key="1">
    <citation type="journal article" date="2014" name="Mol. Plant">
        <title>Chromosome Scale Genome Assembly and Transcriptome Profiling of Nannochloropsis gaditana in Nitrogen Depletion.</title>
        <authorList>
            <person name="Corteggiani Carpinelli E."/>
            <person name="Telatin A."/>
            <person name="Vitulo N."/>
            <person name="Forcato C."/>
            <person name="D'Angelo M."/>
            <person name="Schiavon R."/>
            <person name="Vezzi A."/>
            <person name="Giacometti G.M."/>
            <person name="Morosinotto T."/>
            <person name="Valle G."/>
        </authorList>
    </citation>
    <scope>NUCLEOTIDE SEQUENCE [LARGE SCALE GENOMIC DNA]</scope>
    <source>
        <strain evidence="7 8">B-31</strain>
    </source>
</reference>
<dbReference type="OrthoDB" id="546383at2759"/>
<name>W7U1D1_9STRA</name>
<dbReference type="Pfam" id="PF14892">
    <property type="entry name" value="PIRC1_2"/>
    <property type="match status" value="1"/>
</dbReference>
<comment type="subcellular location">
    <subcellularLocation>
        <location evidence="1">Cell projection</location>
        <location evidence="1">Cilium</location>
    </subcellularLocation>
    <subcellularLocation>
        <location evidence="2">Cytoplasm</location>
        <location evidence="2">Cytoskeleton</location>
    </subcellularLocation>
</comment>
<gene>
    <name evidence="7" type="ORF">Naga_100006g45</name>
</gene>